<evidence type="ECO:0000256" key="3">
    <source>
        <dbReference type="ARBA" id="ARBA00022701"/>
    </source>
</evidence>
<accession>A0AA43QGQ7</accession>
<feature type="domain" description="Gamma tubulin complex component C-terminal" evidence="6">
    <location>
        <begin position="335"/>
        <end position="693"/>
    </location>
</feature>
<dbReference type="GO" id="GO:0007020">
    <property type="term" value="P:microtubule nucleation"/>
    <property type="evidence" value="ECO:0007669"/>
    <property type="project" value="InterPro"/>
</dbReference>
<dbReference type="Proteomes" id="UP001161017">
    <property type="component" value="Unassembled WGS sequence"/>
</dbReference>
<organism evidence="7 8">
    <name type="scientific">Ramalina farinacea</name>
    <dbReference type="NCBI Taxonomy" id="258253"/>
    <lineage>
        <taxon>Eukaryota</taxon>
        <taxon>Fungi</taxon>
        <taxon>Dikarya</taxon>
        <taxon>Ascomycota</taxon>
        <taxon>Pezizomycotina</taxon>
        <taxon>Lecanoromycetes</taxon>
        <taxon>OSLEUM clade</taxon>
        <taxon>Lecanoromycetidae</taxon>
        <taxon>Lecanorales</taxon>
        <taxon>Lecanorineae</taxon>
        <taxon>Ramalinaceae</taxon>
        <taxon>Ramalina</taxon>
    </lineage>
</organism>
<evidence type="ECO:0000256" key="1">
    <source>
        <dbReference type="ARBA" id="ARBA00010337"/>
    </source>
</evidence>
<comment type="similarity">
    <text evidence="1 5">Belongs to the TUBGCP family.</text>
</comment>
<dbReference type="Gene3D" id="1.20.120.1900">
    <property type="entry name" value="Gamma-tubulin complex, C-terminal domain"/>
    <property type="match status" value="1"/>
</dbReference>
<keyword evidence="3 5" id="KW-0493">Microtubule</keyword>
<dbReference type="GO" id="GO:0043015">
    <property type="term" value="F:gamma-tubulin binding"/>
    <property type="evidence" value="ECO:0007669"/>
    <property type="project" value="InterPro"/>
</dbReference>
<keyword evidence="8" id="KW-1185">Reference proteome</keyword>
<dbReference type="InterPro" id="IPR042241">
    <property type="entry name" value="GCP_C_sf"/>
</dbReference>
<evidence type="ECO:0000256" key="5">
    <source>
        <dbReference type="RuleBase" id="RU363050"/>
    </source>
</evidence>
<dbReference type="GO" id="GO:0051011">
    <property type="term" value="F:microtubule minus-end binding"/>
    <property type="evidence" value="ECO:0007669"/>
    <property type="project" value="TreeGrafter"/>
</dbReference>
<protein>
    <recommendedName>
        <fullName evidence="5">Spindle pole body component</fullName>
    </recommendedName>
</protein>
<dbReference type="PANTHER" id="PTHR19302:SF70">
    <property type="entry name" value="GAMMA-TUBULIN COMPLEX COMPONENT 6"/>
    <property type="match status" value="1"/>
</dbReference>
<gene>
    <name evidence="7" type="ORF">OHK93_000484</name>
</gene>
<name>A0AA43QGQ7_9LECA</name>
<dbReference type="GO" id="GO:0000930">
    <property type="term" value="C:gamma-tubulin complex"/>
    <property type="evidence" value="ECO:0007669"/>
    <property type="project" value="TreeGrafter"/>
</dbReference>
<dbReference type="InterPro" id="IPR007259">
    <property type="entry name" value="GCP"/>
</dbReference>
<dbReference type="GO" id="GO:0005816">
    <property type="term" value="C:spindle pole body"/>
    <property type="evidence" value="ECO:0007669"/>
    <property type="project" value="UniProtKB-ARBA"/>
</dbReference>
<dbReference type="GO" id="GO:0051225">
    <property type="term" value="P:spindle assembly"/>
    <property type="evidence" value="ECO:0007669"/>
    <property type="project" value="TreeGrafter"/>
</dbReference>
<evidence type="ECO:0000313" key="8">
    <source>
        <dbReference type="Proteomes" id="UP001161017"/>
    </source>
</evidence>
<keyword evidence="4 5" id="KW-0206">Cytoskeleton</keyword>
<evidence type="ECO:0000259" key="6">
    <source>
        <dbReference type="Pfam" id="PF04130"/>
    </source>
</evidence>
<dbReference type="GO" id="GO:0031122">
    <property type="term" value="P:cytoplasmic microtubule organization"/>
    <property type="evidence" value="ECO:0007669"/>
    <property type="project" value="TreeGrafter"/>
</dbReference>
<dbReference type="GO" id="GO:0005874">
    <property type="term" value="C:microtubule"/>
    <property type="evidence" value="ECO:0007669"/>
    <property type="project" value="UniProtKB-KW"/>
</dbReference>
<dbReference type="PANTHER" id="PTHR19302">
    <property type="entry name" value="GAMMA TUBULIN COMPLEX PROTEIN"/>
    <property type="match status" value="1"/>
</dbReference>
<dbReference type="AlphaFoldDB" id="A0AA43QGQ7"/>
<reference evidence="7" key="1">
    <citation type="journal article" date="2023" name="Genome Biol. Evol.">
        <title>First Whole Genome Sequence and Flow Cytometry Genome Size Data for the Lichen-Forming Fungus Ramalina farinacea (Ascomycota).</title>
        <authorList>
            <person name="Llewellyn T."/>
            <person name="Mian S."/>
            <person name="Hill R."/>
            <person name="Leitch I.J."/>
            <person name="Gaya E."/>
        </authorList>
    </citation>
    <scope>NUCLEOTIDE SEQUENCE</scope>
    <source>
        <strain evidence="7">LIQ254RAFAR</strain>
    </source>
</reference>
<sequence length="695" mass="78014">MAIATAVRTLLDQLECQFMEASHTFNSLLQIQDLSRAQTGILQHLMDVKNQVGRVEKEHDVLSLLFSVAQYTEHSSLDIREASLRILIAASAPWQAAVNHCLGLIPNALAQSAFGEQTLDISPKIPTAVDTDMTSIDELHALGLPNLPNFIGRTESIMLFELVQNIRLLRAHTPRHPILKLSRFMTNGDVRIAWRTSWHSVEEMVEQIKDYKTKMEKATKAFDHGESFHKALEARVVSLPDNDMLSPTFKSSAMQYMHDSTAHIEATPGTSSCNDRFHFPSSQPLLKEMSDASAIEAFSPPVSLLPSLSFSPIIAAQAELVNRACLRLLIKDGGLRSHLSILSRFKMLSDGVFSSRLCHSLFSQESNDGGVQTRHQQSAAPGLGLGYRNIWPPMSSELRLAVRGILTDSYFGPDQSARTSMFREELPGGLSFAIAELDENELSRCTNPDSVYALDFLRLQYQAPLPIAAVITPSSLIKYDAIFKLTLRAKRMVFVVEQLAADILTQRPLSHPQERLYLRFRQQAYHFVSSICTYFFESMATHRRRLDNRLAATEAVLDHDDLSGDSIAKLRTFHDCVLDGIMFSLLLRKRQSEVLQLLEDIWGIILQFSGSIRKSEGRNGKTERTDRPNPTDLYQSFQKKAKVFVAVCRGLSQRKTPKDITDTREFQTLGSAGEPENGLISQLLLRFEMNGFYAK</sequence>
<dbReference type="EMBL" id="JAPUFD010000001">
    <property type="protein sequence ID" value="MDI1485347.1"/>
    <property type="molecule type" value="Genomic_DNA"/>
</dbReference>
<dbReference type="GO" id="GO:0000278">
    <property type="term" value="P:mitotic cell cycle"/>
    <property type="evidence" value="ECO:0007669"/>
    <property type="project" value="TreeGrafter"/>
</dbReference>
<dbReference type="GO" id="GO:0000922">
    <property type="term" value="C:spindle pole"/>
    <property type="evidence" value="ECO:0007669"/>
    <property type="project" value="InterPro"/>
</dbReference>
<dbReference type="InterPro" id="IPR040457">
    <property type="entry name" value="GCP_C"/>
</dbReference>
<evidence type="ECO:0000256" key="2">
    <source>
        <dbReference type="ARBA" id="ARBA00022490"/>
    </source>
</evidence>
<keyword evidence="2 5" id="KW-0963">Cytoplasm</keyword>
<dbReference type="GO" id="GO:0051321">
    <property type="term" value="P:meiotic cell cycle"/>
    <property type="evidence" value="ECO:0007669"/>
    <property type="project" value="TreeGrafter"/>
</dbReference>
<dbReference type="Pfam" id="PF04130">
    <property type="entry name" value="GCP_C_terminal"/>
    <property type="match status" value="1"/>
</dbReference>
<evidence type="ECO:0000313" key="7">
    <source>
        <dbReference type="EMBL" id="MDI1485347.1"/>
    </source>
</evidence>
<comment type="caution">
    <text evidence="7">The sequence shown here is derived from an EMBL/GenBank/DDBJ whole genome shotgun (WGS) entry which is preliminary data.</text>
</comment>
<comment type="subcellular location">
    <subcellularLocation>
        <location evidence="5">Cytoplasm</location>
        <location evidence="5">Cytoskeleton</location>
        <location evidence="5">Microtubule organizing center</location>
    </subcellularLocation>
</comment>
<evidence type="ECO:0000256" key="4">
    <source>
        <dbReference type="ARBA" id="ARBA00023212"/>
    </source>
</evidence>
<proteinExistence type="inferred from homology"/>